<feature type="transmembrane region" description="Helical" evidence="5">
    <location>
        <begin position="194"/>
        <end position="212"/>
    </location>
</feature>
<organism evidence="7 8">
    <name type="scientific">Tsuneonella suprasediminis</name>
    <dbReference type="NCBI Taxonomy" id="2306996"/>
    <lineage>
        <taxon>Bacteria</taxon>
        <taxon>Pseudomonadati</taxon>
        <taxon>Pseudomonadota</taxon>
        <taxon>Alphaproteobacteria</taxon>
        <taxon>Sphingomonadales</taxon>
        <taxon>Erythrobacteraceae</taxon>
        <taxon>Tsuneonella</taxon>
    </lineage>
</organism>
<keyword evidence="8" id="KW-1185">Reference proteome</keyword>
<accession>A0A419R5C5</accession>
<reference evidence="7 8" key="1">
    <citation type="submission" date="2018-09" db="EMBL/GenBank/DDBJ databases">
        <title>Altererythrobacter sp.Ery1 and Ery12, the genome sequencing of novel strains in genus Alterythrobacter.</title>
        <authorList>
            <person name="Cheng H."/>
            <person name="Wu Y.-H."/>
            <person name="Fang C."/>
            <person name="Xu X.-W."/>
        </authorList>
    </citation>
    <scope>NUCLEOTIDE SEQUENCE [LARGE SCALE GENOMIC DNA]</scope>
    <source>
        <strain evidence="7 8">Ery12</strain>
    </source>
</reference>
<proteinExistence type="predicted"/>
<dbReference type="OrthoDB" id="9769739at2"/>
<feature type="transmembrane region" description="Helical" evidence="5">
    <location>
        <begin position="21"/>
        <end position="41"/>
    </location>
</feature>
<feature type="transmembrane region" description="Helical" evidence="5">
    <location>
        <begin position="325"/>
        <end position="355"/>
    </location>
</feature>
<evidence type="ECO:0000259" key="6">
    <source>
        <dbReference type="Pfam" id="PF00916"/>
    </source>
</evidence>
<feature type="transmembrane region" description="Helical" evidence="5">
    <location>
        <begin position="241"/>
        <end position="267"/>
    </location>
</feature>
<evidence type="ECO:0000256" key="5">
    <source>
        <dbReference type="SAM" id="Phobius"/>
    </source>
</evidence>
<keyword evidence="4 5" id="KW-0472">Membrane</keyword>
<feature type="transmembrane region" description="Helical" evidence="5">
    <location>
        <begin position="91"/>
        <end position="110"/>
    </location>
</feature>
<dbReference type="InterPro" id="IPR001902">
    <property type="entry name" value="SLC26A/SulP_fam"/>
</dbReference>
<protein>
    <submittedName>
        <fullName evidence="7">SulP family inorganic anion transporter</fullName>
    </submittedName>
</protein>
<dbReference type="GO" id="GO:0055085">
    <property type="term" value="P:transmembrane transport"/>
    <property type="evidence" value="ECO:0007669"/>
    <property type="project" value="InterPro"/>
</dbReference>
<dbReference type="EMBL" id="RAHJ01000004">
    <property type="protein sequence ID" value="RJX70880.1"/>
    <property type="molecule type" value="Genomic_DNA"/>
</dbReference>
<dbReference type="GO" id="GO:0016020">
    <property type="term" value="C:membrane"/>
    <property type="evidence" value="ECO:0007669"/>
    <property type="project" value="UniProtKB-SubCell"/>
</dbReference>
<evidence type="ECO:0000313" key="7">
    <source>
        <dbReference type="EMBL" id="RJX70880.1"/>
    </source>
</evidence>
<feature type="domain" description="SLC26A/SulP transporter" evidence="6">
    <location>
        <begin position="18"/>
        <end position="379"/>
    </location>
</feature>
<feature type="transmembrane region" description="Helical" evidence="5">
    <location>
        <begin position="47"/>
        <end position="63"/>
    </location>
</feature>
<comment type="subcellular location">
    <subcellularLocation>
        <location evidence="1">Membrane</location>
        <topology evidence="1">Multi-pass membrane protein</topology>
    </subcellularLocation>
</comment>
<comment type="caution">
    <text evidence="7">The sequence shown here is derived from an EMBL/GenBank/DDBJ whole genome shotgun (WGS) entry which is preliminary data.</text>
</comment>
<dbReference type="RefSeq" id="WP_120106623.1">
    <property type="nucleotide sequence ID" value="NZ_RAHJ01000004.1"/>
</dbReference>
<feature type="transmembrane region" description="Helical" evidence="5">
    <location>
        <begin position="70"/>
        <end position="85"/>
    </location>
</feature>
<gene>
    <name evidence="7" type="ORF">D6858_01745</name>
</gene>
<dbReference type="Proteomes" id="UP000284322">
    <property type="component" value="Unassembled WGS sequence"/>
</dbReference>
<dbReference type="Pfam" id="PF00916">
    <property type="entry name" value="Sulfate_transp"/>
    <property type="match status" value="1"/>
</dbReference>
<keyword evidence="3 5" id="KW-1133">Transmembrane helix</keyword>
<name>A0A419R5C5_9SPHN</name>
<evidence type="ECO:0000313" key="8">
    <source>
        <dbReference type="Proteomes" id="UP000284322"/>
    </source>
</evidence>
<dbReference type="PANTHER" id="PTHR11814">
    <property type="entry name" value="SULFATE TRANSPORTER"/>
    <property type="match status" value="1"/>
</dbReference>
<keyword evidence="2 5" id="KW-0812">Transmembrane</keyword>
<evidence type="ECO:0000256" key="2">
    <source>
        <dbReference type="ARBA" id="ARBA00022692"/>
    </source>
</evidence>
<evidence type="ECO:0000256" key="3">
    <source>
        <dbReference type="ARBA" id="ARBA00022989"/>
    </source>
</evidence>
<evidence type="ECO:0000256" key="4">
    <source>
        <dbReference type="ARBA" id="ARBA00023136"/>
    </source>
</evidence>
<feature type="transmembrane region" description="Helical" evidence="5">
    <location>
        <begin position="160"/>
        <end position="187"/>
    </location>
</feature>
<evidence type="ECO:0000256" key="1">
    <source>
        <dbReference type="ARBA" id="ARBA00004141"/>
    </source>
</evidence>
<feature type="transmembrane region" description="Helical" evidence="5">
    <location>
        <begin position="375"/>
        <end position="403"/>
    </location>
</feature>
<feature type="transmembrane region" description="Helical" evidence="5">
    <location>
        <begin position="122"/>
        <end position="140"/>
    </location>
</feature>
<sequence length="430" mass="43896">MKPKILTTMQHYSFSAFGADALAGLTVALVALPLSIAIAIASGAEPAAGLITAVVGGFMISALGGSRVQIGGPTGAFIVVVYGVIHDHGYGGLLVATLMAGVILLIAGFLRAGRLIRHVPEAVIEGFTIGIAVVIAFSQIKDLAGMSGPALPADFLPKLQGLWAMRATVDPAALAMGVGSVAAILILRRLAPRIPWLVLVVALASVVASFALPSVETVAGRYGALPDGLPMPHLPTISGELMIALLPSALTIAFLAGIESLLSAIVADRMIGGAHRSNAELIAQGAANIASPLFGGLPATGAIARTATNVNAGGRTPVAGMVHALVVLAAMVFLGSLAGALALPALAGLLVVTAWTMSEPHRWGERLKMPRADFALLLLTAVMTVLADLALAIAVGTVLGLALRLSRGEIDAPRWHTPFRWGGRGRSDDD</sequence>
<dbReference type="AlphaFoldDB" id="A0A419R5C5"/>
<dbReference type="InterPro" id="IPR011547">
    <property type="entry name" value="SLC26A/SulP_dom"/>
</dbReference>